<gene>
    <name evidence="1" type="ORF">XINFAN_04145</name>
</gene>
<dbReference type="OrthoDB" id="9149607at2"/>
<keyword evidence="2" id="KW-1185">Reference proteome</keyword>
<dbReference type="Gene3D" id="1.20.910.10">
    <property type="entry name" value="Heme oxygenase-like"/>
    <property type="match status" value="1"/>
</dbReference>
<dbReference type="GO" id="GO:0006788">
    <property type="term" value="P:heme oxidation"/>
    <property type="evidence" value="ECO:0007669"/>
    <property type="project" value="InterPro"/>
</dbReference>
<sequence length="198" mass="21433">MTVQQDMSRAARLRMATHTTHEALDQSIMAARPFDSVANYGRFLKVQHAFHRDVSPLYHVSALRDLIPDLGQRERVAAVTQDVADLGTDLPDYPEPPAGETLDLPEALGWLYVVEGSNLGAAFLFRAALNMGLSASHGARHLADAPEGRAAQWRAFKAALDAAELSPAEEARVVTGARAAFARVRALVAEHLQPCQSA</sequence>
<reference evidence="1 2" key="1">
    <citation type="submission" date="2018-11" db="EMBL/GenBank/DDBJ databases">
        <authorList>
            <person name="Criscuolo A."/>
        </authorList>
    </citation>
    <scope>NUCLEOTIDE SEQUENCE [LARGE SCALE GENOMIC DNA]</scope>
    <source>
        <strain evidence="1">ACIP111625</strain>
    </source>
</reference>
<dbReference type="AlphaFoldDB" id="A0A3P5XUH2"/>
<organism evidence="1 2">
    <name type="scientific">Pseudogemmobacter humi</name>
    <dbReference type="NCBI Taxonomy" id="2483812"/>
    <lineage>
        <taxon>Bacteria</taxon>
        <taxon>Pseudomonadati</taxon>
        <taxon>Pseudomonadota</taxon>
        <taxon>Alphaproteobacteria</taxon>
        <taxon>Rhodobacterales</taxon>
        <taxon>Paracoccaceae</taxon>
        <taxon>Pseudogemmobacter</taxon>
    </lineage>
</organism>
<dbReference type="Pfam" id="PF01126">
    <property type="entry name" value="Heme_oxygenase"/>
    <property type="match status" value="1"/>
</dbReference>
<dbReference type="InterPro" id="IPR016053">
    <property type="entry name" value="Haem_Oase-like"/>
</dbReference>
<dbReference type="EMBL" id="UXAW01000136">
    <property type="protein sequence ID" value="VDC33943.1"/>
    <property type="molecule type" value="Genomic_DNA"/>
</dbReference>
<evidence type="ECO:0000313" key="1">
    <source>
        <dbReference type="EMBL" id="VDC33943.1"/>
    </source>
</evidence>
<name>A0A3P5XUH2_9RHOB</name>
<dbReference type="Proteomes" id="UP000277498">
    <property type="component" value="Unassembled WGS sequence"/>
</dbReference>
<dbReference type="SUPFAM" id="SSF48613">
    <property type="entry name" value="Heme oxygenase-like"/>
    <property type="match status" value="1"/>
</dbReference>
<evidence type="ECO:0000313" key="2">
    <source>
        <dbReference type="Proteomes" id="UP000277498"/>
    </source>
</evidence>
<dbReference type="CDD" id="cd19166">
    <property type="entry name" value="HemeO-bac"/>
    <property type="match status" value="1"/>
</dbReference>
<protein>
    <submittedName>
        <fullName evidence="1">Heme oxygenase</fullName>
    </submittedName>
</protein>
<dbReference type="GO" id="GO:0004392">
    <property type="term" value="F:heme oxygenase (decyclizing) activity"/>
    <property type="evidence" value="ECO:0007669"/>
    <property type="project" value="InterPro"/>
</dbReference>
<proteinExistence type="predicted"/>
<accession>A0A3P5XUH2</accession>
<dbReference type="InterPro" id="IPR016084">
    <property type="entry name" value="Haem_Oase-like_multi-hlx"/>
</dbReference>
<dbReference type="RefSeq" id="WP_124088805.1">
    <property type="nucleotide sequence ID" value="NZ_UXAW01000136.1"/>
</dbReference>